<dbReference type="PROSITE" id="PS50931">
    <property type="entry name" value="HTH_LYSR"/>
    <property type="match status" value="1"/>
</dbReference>
<dbReference type="EMBL" id="AP018150">
    <property type="protein sequence ID" value="BBE10416.1"/>
    <property type="molecule type" value="Genomic_DNA"/>
</dbReference>
<dbReference type="InterPro" id="IPR036388">
    <property type="entry name" value="WH-like_DNA-bd_sf"/>
</dbReference>
<reference evidence="5 6" key="1">
    <citation type="journal article" date="2018" name="Microbes Environ.">
        <title>Comparative Genomic Insights into Endofungal Lifestyles of Two Bacterial Endosymbionts, Mycoavidus cysteinexigens and Burkholderia rhizoxinica.</title>
        <authorList>
            <person name="Sharmin D."/>
            <person name="Guo Y."/>
            <person name="Nishizawa T."/>
            <person name="Ohshima S."/>
            <person name="Sato Y."/>
            <person name="Takashima Y."/>
            <person name="Narisawa K."/>
            <person name="Ohta H."/>
        </authorList>
    </citation>
    <scope>NUCLEOTIDE SEQUENCE [LARGE SCALE GENOMIC DNA]</scope>
    <source>
        <strain evidence="5 6">B1-EB</strain>
    </source>
</reference>
<organism evidence="5 6">
    <name type="scientific">Mycoavidus cysteinexigens</name>
    <dbReference type="NCBI Taxonomy" id="1553431"/>
    <lineage>
        <taxon>Bacteria</taxon>
        <taxon>Pseudomonadati</taxon>
        <taxon>Pseudomonadota</taxon>
        <taxon>Betaproteobacteria</taxon>
        <taxon>Burkholderiales</taxon>
        <taxon>Burkholderiaceae</taxon>
        <taxon>Mycoavidus</taxon>
    </lineage>
</organism>
<keyword evidence="6" id="KW-1185">Reference proteome</keyword>
<evidence type="ECO:0000256" key="4">
    <source>
        <dbReference type="ARBA" id="ARBA00023163"/>
    </source>
</evidence>
<dbReference type="InterPro" id="IPR050950">
    <property type="entry name" value="HTH-type_LysR_regulators"/>
</dbReference>
<evidence type="ECO:0000313" key="6">
    <source>
        <dbReference type="Proteomes" id="UP000282597"/>
    </source>
</evidence>
<keyword evidence="4" id="KW-0804">Transcription</keyword>
<keyword evidence="3" id="KW-0238">DNA-binding</keyword>
<dbReference type="Pfam" id="PF00126">
    <property type="entry name" value="HTH_1"/>
    <property type="match status" value="1"/>
</dbReference>
<evidence type="ECO:0000256" key="1">
    <source>
        <dbReference type="ARBA" id="ARBA00009437"/>
    </source>
</evidence>
<dbReference type="GO" id="GO:0003677">
    <property type="term" value="F:DNA binding"/>
    <property type="evidence" value="ECO:0007669"/>
    <property type="project" value="UniProtKB-KW"/>
</dbReference>
<dbReference type="RefSeq" id="WP_045364094.1">
    <property type="nucleotide sequence ID" value="NZ_AP018150.1"/>
</dbReference>
<dbReference type="Gene3D" id="1.10.10.10">
    <property type="entry name" value="Winged helix-like DNA-binding domain superfamily/Winged helix DNA-binding domain"/>
    <property type="match status" value="1"/>
</dbReference>
<dbReference type="Pfam" id="PF03466">
    <property type="entry name" value="LysR_substrate"/>
    <property type="match status" value="1"/>
</dbReference>
<dbReference type="SUPFAM" id="SSF53850">
    <property type="entry name" value="Periplasmic binding protein-like II"/>
    <property type="match status" value="1"/>
</dbReference>
<dbReference type="PRINTS" id="PR00039">
    <property type="entry name" value="HTHLYSR"/>
</dbReference>
<evidence type="ECO:0000313" key="5">
    <source>
        <dbReference type="EMBL" id="BBE10416.1"/>
    </source>
</evidence>
<dbReference type="AlphaFoldDB" id="A0A2Z6EYA1"/>
<sequence length="322" mass="36536">MRHLLSDCINQRRIRYFYAVYSTGSIRAAADNLNTSASVVTRQIQSLEEELGTRLFERRRRHGMQPTEAAEVVLEYYQASRAQQDRMESCLEELRSMKRGNIRLALPAVYIDRFMEDMFTDFCYEYHGLNIVVEEINNSYQITNNVIEGSSDAGIIFNNIPNPDIFCYTSRPLAIRLLVGRNHPLATKQKVSFAELSRYPLALPSNSFNFRKLVQSAEHSEKIQLNTALTTSSACAQKKFACAKEGATIMTAFGAYQEIREGRLIPLEIDLPVLASVEVSLIAKRGKLFSPALKQLLGLLKNKLSLFTHDERDYIPSTTIYG</sequence>
<dbReference type="KEGG" id="mcys:MCB1EB_2255"/>
<dbReference type="PANTHER" id="PTHR30419:SF8">
    <property type="entry name" value="NITROGEN ASSIMILATION TRANSCRIPTIONAL ACTIVATOR-RELATED"/>
    <property type="match status" value="1"/>
</dbReference>
<proteinExistence type="inferred from homology"/>
<name>A0A2Z6EYA1_9BURK</name>
<dbReference type="PANTHER" id="PTHR30419">
    <property type="entry name" value="HTH-TYPE TRANSCRIPTIONAL REGULATOR YBHD"/>
    <property type="match status" value="1"/>
</dbReference>
<accession>A0A2Z6EYA1</accession>
<dbReference type="Gene3D" id="3.40.190.290">
    <property type="match status" value="1"/>
</dbReference>
<dbReference type="Proteomes" id="UP000282597">
    <property type="component" value="Chromosome"/>
</dbReference>
<dbReference type="InterPro" id="IPR000847">
    <property type="entry name" value="LysR_HTH_N"/>
</dbReference>
<dbReference type="InterPro" id="IPR005119">
    <property type="entry name" value="LysR_subst-bd"/>
</dbReference>
<evidence type="ECO:0000256" key="3">
    <source>
        <dbReference type="ARBA" id="ARBA00023125"/>
    </source>
</evidence>
<dbReference type="SUPFAM" id="SSF46785">
    <property type="entry name" value="Winged helix' DNA-binding domain"/>
    <property type="match status" value="1"/>
</dbReference>
<dbReference type="InterPro" id="IPR036390">
    <property type="entry name" value="WH_DNA-bd_sf"/>
</dbReference>
<protein>
    <submittedName>
        <fullName evidence="5">LysR family transcriptional regulator</fullName>
    </submittedName>
</protein>
<dbReference type="GO" id="GO:0005829">
    <property type="term" value="C:cytosol"/>
    <property type="evidence" value="ECO:0007669"/>
    <property type="project" value="TreeGrafter"/>
</dbReference>
<evidence type="ECO:0000256" key="2">
    <source>
        <dbReference type="ARBA" id="ARBA00023015"/>
    </source>
</evidence>
<dbReference type="GO" id="GO:0003700">
    <property type="term" value="F:DNA-binding transcription factor activity"/>
    <property type="evidence" value="ECO:0007669"/>
    <property type="project" value="InterPro"/>
</dbReference>
<comment type="similarity">
    <text evidence="1">Belongs to the LysR transcriptional regulatory family.</text>
</comment>
<keyword evidence="2" id="KW-0805">Transcription regulation</keyword>
<gene>
    <name evidence="5" type="ORF">MCB1EB_2255</name>
</gene>